<keyword evidence="3" id="KW-1185">Reference proteome</keyword>
<accession>B4NGR3</accession>
<proteinExistence type="predicted"/>
<dbReference type="KEGG" id="dwi:6651356"/>
<dbReference type="Proteomes" id="UP000007798">
    <property type="component" value="Unassembled WGS sequence"/>
</dbReference>
<evidence type="ECO:0000313" key="3">
    <source>
        <dbReference type="Proteomes" id="UP000007798"/>
    </source>
</evidence>
<dbReference type="eggNOG" id="ENOG502T9DW">
    <property type="taxonomic scope" value="Eukaryota"/>
</dbReference>
<name>B4NGR3_DROWI</name>
<keyword evidence="1" id="KW-1133">Transmembrane helix</keyword>
<keyword evidence="1" id="KW-0812">Transmembrane</keyword>
<dbReference type="OrthoDB" id="7855711at2759"/>
<protein>
    <recommendedName>
        <fullName evidence="4">Ionotropic glutamate receptor C-terminal domain-containing protein</fullName>
    </recommendedName>
</protein>
<evidence type="ECO:0008006" key="4">
    <source>
        <dbReference type="Google" id="ProtNLM"/>
    </source>
</evidence>
<evidence type="ECO:0000313" key="2">
    <source>
        <dbReference type="EMBL" id="EDW84410.2"/>
    </source>
</evidence>
<gene>
    <name evidence="2" type="primary">Dwil\GK14115</name>
    <name evidence="2" type="ORF">Dwil_GK14115</name>
</gene>
<dbReference type="HOGENOM" id="CLU_1058741_0_0_1"/>
<dbReference type="EMBL" id="CH964272">
    <property type="protein sequence ID" value="EDW84410.2"/>
    <property type="molecule type" value="Genomic_DNA"/>
</dbReference>
<feature type="transmembrane region" description="Helical" evidence="1">
    <location>
        <begin position="143"/>
        <end position="170"/>
    </location>
</feature>
<sequence length="177" mass="21289">MGLRSESFLYPDEMKITYASSFCLQDRFKTFMEHRSSFNATYGYTVSSVKWALYREQQNYFKKPLFRYSTNLCIQKLSLFALLMNENCLYRDHLHEFIIRLSEYGLIRFWNRQSLYDMMEANRLRLADLSTPLRAQALHWEEWLYVAVLYGFGLLVGLVVFFSELMVYYINVYLDNL</sequence>
<keyword evidence="1" id="KW-0472">Membrane</keyword>
<reference evidence="2 3" key="1">
    <citation type="journal article" date="2007" name="Nature">
        <title>Evolution of genes and genomes on the Drosophila phylogeny.</title>
        <authorList>
            <consortium name="Drosophila 12 Genomes Consortium"/>
            <person name="Clark A.G."/>
            <person name="Eisen M.B."/>
            <person name="Smith D.R."/>
            <person name="Bergman C.M."/>
            <person name="Oliver B."/>
            <person name="Markow T.A."/>
            <person name="Kaufman T.C."/>
            <person name="Kellis M."/>
            <person name="Gelbart W."/>
            <person name="Iyer V.N."/>
            <person name="Pollard D.A."/>
            <person name="Sackton T.B."/>
            <person name="Larracuente A.M."/>
            <person name="Singh N.D."/>
            <person name="Abad J.P."/>
            <person name="Abt D.N."/>
            <person name="Adryan B."/>
            <person name="Aguade M."/>
            <person name="Akashi H."/>
            <person name="Anderson W.W."/>
            <person name="Aquadro C.F."/>
            <person name="Ardell D.H."/>
            <person name="Arguello R."/>
            <person name="Artieri C.G."/>
            <person name="Barbash D.A."/>
            <person name="Barker D."/>
            <person name="Barsanti P."/>
            <person name="Batterham P."/>
            <person name="Batzoglou S."/>
            <person name="Begun D."/>
            <person name="Bhutkar A."/>
            <person name="Blanco E."/>
            <person name="Bosak S.A."/>
            <person name="Bradley R.K."/>
            <person name="Brand A.D."/>
            <person name="Brent M.R."/>
            <person name="Brooks A.N."/>
            <person name="Brown R.H."/>
            <person name="Butlin R.K."/>
            <person name="Caggese C."/>
            <person name="Calvi B.R."/>
            <person name="Bernardo de Carvalho A."/>
            <person name="Caspi A."/>
            <person name="Castrezana S."/>
            <person name="Celniker S.E."/>
            <person name="Chang J.L."/>
            <person name="Chapple C."/>
            <person name="Chatterji S."/>
            <person name="Chinwalla A."/>
            <person name="Civetta A."/>
            <person name="Clifton S.W."/>
            <person name="Comeron J.M."/>
            <person name="Costello J.C."/>
            <person name="Coyne J.A."/>
            <person name="Daub J."/>
            <person name="David R.G."/>
            <person name="Delcher A.L."/>
            <person name="Delehaunty K."/>
            <person name="Do C.B."/>
            <person name="Ebling H."/>
            <person name="Edwards K."/>
            <person name="Eickbush T."/>
            <person name="Evans J.D."/>
            <person name="Filipski A."/>
            <person name="Findeiss S."/>
            <person name="Freyhult E."/>
            <person name="Fulton L."/>
            <person name="Fulton R."/>
            <person name="Garcia A.C."/>
            <person name="Gardiner A."/>
            <person name="Garfield D.A."/>
            <person name="Garvin B.E."/>
            <person name="Gibson G."/>
            <person name="Gilbert D."/>
            <person name="Gnerre S."/>
            <person name="Godfrey J."/>
            <person name="Good R."/>
            <person name="Gotea V."/>
            <person name="Gravely B."/>
            <person name="Greenberg A.J."/>
            <person name="Griffiths-Jones S."/>
            <person name="Gross S."/>
            <person name="Guigo R."/>
            <person name="Gustafson E.A."/>
            <person name="Haerty W."/>
            <person name="Hahn M.W."/>
            <person name="Halligan D.L."/>
            <person name="Halpern A.L."/>
            <person name="Halter G.M."/>
            <person name="Han M.V."/>
            <person name="Heger A."/>
            <person name="Hillier L."/>
            <person name="Hinrichs A.S."/>
            <person name="Holmes I."/>
            <person name="Hoskins R.A."/>
            <person name="Hubisz M.J."/>
            <person name="Hultmark D."/>
            <person name="Huntley M.A."/>
            <person name="Jaffe D.B."/>
            <person name="Jagadeeshan S."/>
            <person name="Jeck W.R."/>
            <person name="Johnson J."/>
            <person name="Jones C.D."/>
            <person name="Jordan W.C."/>
            <person name="Karpen G.H."/>
            <person name="Kataoka E."/>
            <person name="Keightley P.D."/>
            <person name="Kheradpour P."/>
            <person name="Kirkness E.F."/>
            <person name="Koerich L.B."/>
            <person name="Kristiansen K."/>
            <person name="Kudrna D."/>
            <person name="Kulathinal R.J."/>
            <person name="Kumar S."/>
            <person name="Kwok R."/>
            <person name="Lander E."/>
            <person name="Langley C.H."/>
            <person name="Lapoint R."/>
            <person name="Lazzaro B.P."/>
            <person name="Lee S.J."/>
            <person name="Levesque L."/>
            <person name="Li R."/>
            <person name="Lin C.F."/>
            <person name="Lin M.F."/>
            <person name="Lindblad-Toh K."/>
            <person name="Llopart A."/>
            <person name="Long M."/>
            <person name="Low L."/>
            <person name="Lozovsky E."/>
            <person name="Lu J."/>
            <person name="Luo M."/>
            <person name="Machado C.A."/>
            <person name="Makalowski W."/>
            <person name="Marzo M."/>
            <person name="Matsuda M."/>
            <person name="Matzkin L."/>
            <person name="McAllister B."/>
            <person name="McBride C.S."/>
            <person name="McKernan B."/>
            <person name="McKernan K."/>
            <person name="Mendez-Lago M."/>
            <person name="Minx P."/>
            <person name="Mollenhauer M.U."/>
            <person name="Montooth K."/>
            <person name="Mount S.M."/>
            <person name="Mu X."/>
            <person name="Myers E."/>
            <person name="Negre B."/>
            <person name="Newfeld S."/>
            <person name="Nielsen R."/>
            <person name="Noor M.A."/>
            <person name="O'Grady P."/>
            <person name="Pachter L."/>
            <person name="Papaceit M."/>
            <person name="Parisi M.J."/>
            <person name="Parisi M."/>
            <person name="Parts L."/>
            <person name="Pedersen J.S."/>
            <person name="Pesole G."/>
            <person name="Phillippy A.M."/>
            <person name="Ponting C.P."/>
            <person name="Pop M."/>
            <person name="Porcelli D."/>
            <person name="Powell J.R."/>
            <person name="Prohaska S."/>
            <person name="Pruitt K."/>
            <person name="Puig M."/>
            <person name="Quesneville H."/>
            <person name="Ram K.R."/>
            <person name="Rand D."/>
            <person name="Rasmussen M.D."/>
            <person name="Reed L.K."/>
            <person name="Reenan R."/>
            <person name="Reily A."/>
            <person name="Remington K.A."/>
            <person name="Rieger T.T."/>
            <person name="Ritchie M.G."/>
            <person name="Robin C."/>
            <person name="Rogers Y.H."/>
            <person name="Rohde C."/>
            <person name="Rozas J."/>
            <person name="Rubenfield M.J."/>
            <person name="Ruiz A."/>
            <person name="Russo S."/>
            <person name="Salzberg S.L."/>
            <person name="Sanchez-Gracia A."/>
            <person name="Saranga D.J."/>
            <person name="Sato H."/>
            <person name="Schaeffer S.W."/>
            <person name="Schatz M.C."/>
            <person name="Schlenke T."/>
            <person name="Schwartz R."/>
            <person name="Segarra C."/>
            <person name="Singh R.S."/>
            <person name="Sirot L."/>
            <person name="Sirota M."/>
            <person name="Sisneros N.B."/>
            <person name="Smith C.D."/>
            <person name="Smith T.F."/>
            <person name="Spieth J."/>
            <person name="Stage D.E."/>
            <person name="Stark A."/>
            <person name="Stephan W."/>
            <person name="Strausberg R.L."/>
            <person name="Strempel S."/>
            <person name="Sturgill D."/>
            <person name="Sutton G."/>
            <person name="Sutton G.G."/>
            <person name="Tao W."/>
            <person name="Teichmann S."/>
            <person name="Tobari Y.N."/>
            <person name="Tomimura Y."/>
            <person name="Tsolas J.M."/>
            <person name="Valente V.L."/>
            <person name="Venter E."/>
            <person name="Venter J.C."/>
            <person name="Vicario S."/>
            <person name="Vieira F.G."/>
            <person name="Vilella A.J."/>
            <person name="Villasante A."/>
            <person name="Walenz B."/>
            <person name="Wang J."/>
            <person name="Wasserman M."/>
            <person name="Watts T."/>
            <person name="Wilson D."/>
            <person name="Wilson R.K."/>
            <person name="Wing R.A."/>
            <person name="Wolfner M.F."/>
            <person name="Wong A."/>
            <person name="Wong G.K."/>
            <person name="Wu C.I."/>
            <person name="Wu G."/>
            <person name="Yamamoto D."/>
            <person name="Yang H.P."/>
            <person name="Yang S.P."/>
            <person name="Yorke J.A."/>
            <person name="Yoshida K."/>
            <person name="Zdobnov E."/>
            <person name="Zhang P."/>
            <person name="Zhang Y."/>
            <person name="Zimin A.V."/>
            <person name="Baldwin J."/>
            <person name="Abdouelleil A."/>
            <person name="Abdulkadir J."/>
            <person name="Abebe A."/>
            <person name="Abera B."/>
            <person name="Abreu J."/>
            <person name="Acer S.C."/>
            <person name="Aftuck L."/>
            <person name="Alexander A."/>
            <person name="An P."/>
            <person name="Anderson E."/>
            <person name="Anderson S."/>
            <person name="Arachi H."/>
            <person name="Azer M."/>
            <person name="Bachantsang P."/>
            <person name="Barry A."/>
            <person name="Bayul T."/>
            <person name="Berlin A."/>
            <person name="Bessette D."/>
            <person name="Bloom T."/>
            <person name="Blye J."/>
            <person name="Boguslavskiy L."/>
            <person name="Bonnet C."/>
            <person name="Boukhgalter B."/>
            <person name="Bourzgui I."/>
            <person name="Brown A."/>
            <person name="Cahill P."/>
            <person name="Channer S."/>
            <person name="Cheshatsang Y."/>
            <person name="Chuda L."/>
            <person name="Citroen M."/>
            <person name="Collymore A."/>
            <person name="Cooke P."/>
            <person name="Costello M."/>
            <person name="D'Aco K."/>
            <person name="Daza R."/>
            <person name="De Haan G."/>
            <person name="DeGray S."/>
            <person name="DeMaso C."/>
            <person name="Dhargay N."/>
            <person name="Dooley K."/>
            <person name="Dooley E."/>
            <person name="Doricent M."/>
            <person name="Dorje P."/>
            <person name="Dorjee K."/>
            <person name="Dupes A."/>
            <person name="Elong R."/>
            <person name="Falk J."/>
            <person name="Farina A."/>
            <person name="Faro S."/>
            <person name="Ferguson D."/>
            <person name="Fisher S."/>
            <person name="Foley C.D."/>
            <person name="Franke A."/>
            <person name="Friedrich D."/>
            <person name="Gadbois L."/>
            <person name="Gearin G."/>
            <person name="Gearin C.R."/>
            <person name="Giannoukos G."/>
            <person name="Goode T."/>
            <person name="Graham J."/>
            <person name="Grandbois E."/>
            <person name="Grewal S."/>
            <person name="Gyaltsen K."/>
            <person name="Hafez N."/>
            <person name="Hagos B."/>
            <person name="Hall J."/>
            <person name="Henson C."/>
            <person name="Hollinger A."/>
            <person name="Honan T."/>
            <person name="Huard M.D."/>
            <person name="Hughes L."/>
            <person name="Hurhula B."/>
            <person name="Husby M.E."/>
            <person name="Kamat A."/>
            <person name="Kanga B."/>
            <person name="Kashin S."/>
            <person name="Khazanovich D."/>
            <person name="Kisner P."/>
            <person name="Lance K."/>
            <person name="Lara M."/>
            <person name="Lee W."/>
            <person name="Lennon N."/>
            <person name="Letendre F."/>
            <person name="LeVine R."/>
            <person name="Lipovsky A."/>
            <person name="Liu X."/>
            <person name="Liu J."/>
            <person name="Liu S."/>
            <person name="Lokyitsang T."/>
            <person name="Lokyitsang Y."/>
            <person name="Lubonja R."/>
            <person name="Lui A."/>
            <person name="MacDonald P."/>
            <person name="Magnisalis V."/>
            <person name="Maru K."/>
            <person name="Matthews C."/>
            <person name="McCusker W."/>
            <person name="McDonough S."/>
            <person name="Mehta T."/>
            <person name="Meldrim J."/>
            <person name="Meneus L."/>
            <person name="Mihai O."/>
            <person name="Mihalev A."/>
            <person name="Mihova T."/>
            <person name="Mittelman R."/>
            <person name="Mlenga V."/>
            <person name="Montmayeur A."/>
            <person name="Mulrain L."/>
            <person name="Navidi A."/>
            <person name="Naylor J."/>
            <person name="Negash T."/>
            <person name="Nguyen T."/>
            <person name="Nguyen N."/>
            <person name="Nicol R."/>
            <person name="Norbu C."/>
            <person name="Norbu N."/>
            <person name="Novod N."/>
            <person name="O'Neill B."/>
            <person name="Osman S."/>
            <person name="Markiewicz E."/>
            <person name="Oyono O.L."/>
            <person name="Patti C."/>
            <person name="Phunkhang P."/>
            <person name="Pierre F."/>
            <person name="Priest M."/>
            <person name="Raghuraman S."/>
            <person name="Rege F."/>
            <person name="Reyes R."/>
            <person name="Rise C."/>
            <person name="Rogov P."/>
            <person name="Ross K."/>
            <person name="Ryan E."/>
            <person name="Settipalli S."/>
            <person name="Shea T."/>
            <person name="Sherpa N."/>
            <person name="Shi L."/>
            <person name="Shih D."/>
            <person name="Sparrow T."/>
            <person name="Spaulding J."/>
            <person name="Stalker J."/>
            <person name="Stange-Thomann N."/>
            <person name="Stavropoulos S."/>
            <person name="Stone C."/>
            <person name="Strader C."/>
            <person name="Tesfaye S."/>
            <person name="Thomson T."/>
            <person name="Thoulutsang Y."/>
            <person name="Thoulutsang D."/>
            <person name="Topham K."/>
            <person name="Topping I."/>
            <person name="Tsamla T."/>
            <person name="Vassiliev H."/>
            <person name="Vo A."/>
            <person name="Wangchuk T."/>
            <person name="Wangdi T."/>
            <person name="Weiand M."/>
            <person name="Wilkinson J."/>
            <person name="Wilson A."/>
            <person name="Yadav S."/>
            <person name="Young G."/>
            <person name="Yu Q."/>
            <person name="Zembek L."/>
            <person name="Zhong D."/>
            <person name="Zimmer A."/>
            <person name="Zwirko Z."/>
            <person name="Jaffe D.B."/>
            <person name="Alvarez P."/>
            <person name="Brockman W."/>
            <person name="Butler J."/>
            <person name="Chin C."/>
            <person name="Gnerre S."/>
            <person name="Grabherr M."/>
            <person name="Kleber M."/>
            <person name="Mauceli E."/>
            <person name="MacCallum I."/>
        </authorList>
    </citation>
    <scope>NUCLEOTIDE SEQUENCE [LARGE SCALE GENOMIC DNA]</scope>
    <source>
        <strain evidence="3">Tucson 14030-0811.24</strain>
    </source>
</reference>
<dbReference type="InParanoid" id="B4NGR3"/>
<organism evidence="2 3">
    <name type="scientific">Drosophila willistoni</name>
    <name type="common">Fruit fly</name>
    <dbReference type="NCBI Taxonomy" id="7260"/>
    <lineage>
        <taxon>Eukaryota</taxon>
        <taxon>Metazoa</taxon>
        <taxon>Ecdysozoa</taxon>
        <taxon>Arthropoda</taxon>
        <taxon>Hexapoda</taxon>
        <taxon>Insecta</taxon>
        <taxon>Pterygota</taxon>
        <taxon>Neoptera</taxon>
        <taxon>Endopterygota</taxon>
        <taxon>Diptera</taxon>
        <taxon>Brachycera</taxon>
        <taxon>Muscomorpha</taxon>
        <taxon>Ephydroidea</taxon>
        <taxon>Drosophilidae</taxon>
        <taxon>Drosophila</taxon>
        <taxon>Sophophora</taxon>
    </lineage>
</organism>
<dbReference type="AlphaFoldDB" id="B4NGR3"/>
<evidence type="ECO:0000256" key="1">
    <source>
        <dbReference type="SAM" id="Phobius"/>
    </source>
</evidence>